<dbReference type="Proteomes" id="UP000236291">
    <property type="component" value="Unassembled WGS sequence"/>
</dbReference>
<feature type="non-terminal residue" evidence="1">
    <location>
        <position position="143"/>
    </location>
</feature>
<proteinExistence type="predicted"/>
<comment type="caution">
    <text evidence="1">The sequence shown here is derived from an EMBL/GenBank/DDBJ whole genome shotgun (WGS) entry which is preliminary data.</text>
</comment>
<protein>
    <submittedName>
        <fullName evidence="1">Uncharacterized protein</fullName>
    </submittedName>
</protein>
<gene>
    <name evidence="1" type="ORF">L195_g048159</name>
</gene>
<evidence type="ECO:0000313" key="2">
    <source>
        <dbReference type="Proteomes" id="UP000236291"/>
    </source>
</evidence>
<organism evidence="1 2">
    <name type="scientific">Trifolium pratense</name>
    <name type="common">Red clover</name>
    <dbReference type="NCBI Taxonomy" id="57577"/>
    <lineage>
        <taxon>Eukaryota</taxon>
        <taxon>Viridiplantae</taxon>
        <taxon>Streptophyta</taxon>
        <taxon>Embryophyta</taxon>
        <taxon>Tracheophyta</taxon>
        <taxon>Spermatophyta</taxon>
        <taxon>Magnoliopsida</taxon>
        <taxon>eudicotyledons</taxon>
        <taxon>Gunneridae</taxon>
        <taxon>Pentapetalae</taxon>
        <taxon>rosids</taxon>
        <taxon>fabids</taxon>
        <taxon>Fabales</taxon>
        <taxon>Fabaceae</taxon>
        <taxon>Papilionoideae</taxon>
        <taxon>50 kb inversion clade</taxon>
        <taxon>NPAAA clade</taxon>
        <taxon>Hologalegina</taxon>
        <taxon>IRL clade</taxon>
        <taxon>Trifolieae</taxon>
        <taxon>Trifolium</taxon>
    </lineage>
</organism>
<reference evidence="1 2" key="1">
    <citation type="journal article" date="2014" name="Am. J. Bot.">
        <title>Genome assembly and annotation for red clover (Trifolium pratense; Fabaceae).</title>
        <authorList>
            <person name="Istvanek J."/>
            <person name="Jaros M."/>
            <person name="Krenek A."/>
            <person name="Repkova J."/>
        </authorList>
    </citation>
    <scope>NUCLEOTIDE SEQUENCE [LARGE SCALE GENOMIC DNA]</scope>
    <source>
        <strain evidence="2">cv. Tatra</strain>
        <tissue evidence="1">Young leaves</tissue>
    </source>
</reference>
<reference evidence="1 2" key="2">
    <citation type="journal article" date="2017" name="Front. Plant Sci.">
        <title>Gene Classification and Mining of Molecular Markers Useful in Red Clover (Trifolium pratense) Breeding.</title>
        <authorList>
            <person name="Istvanek J."/>
            <person name="Dluhosova J."/>
            <person name="Dluhos P."/>
            <person name="Patkova L."/>
            <person name="Nedelnik J."/>
            <person name="Repkova J."/>
        </authorList>
    </citation>
    <scope>NUCLEOTIDE SEQUENCE [LARGE SCALE GENOMIC DNA]</scope>
    <source>
        <strain evidence="2">cv. Tatra</strain>
        <tissue evidence="1">Young leaves</tissue>
    </source>
</reference>
<accession>A0A2K3JKI0</accession>
<name>A0A2K3JKI0_TRIPR</name>
<dbReference type="ExpressionAtlas" id="A0A2K3JKI0">
    <property type="expression patterns" value="baseline"/>
</dbReference>
<dbReference type="EMBL" id="ASHM01068319">
    <property type="protein sequence ID" value="PNX54539.1"/>
    <property type="molecule type" value="Genomic_DNA"/>
</dbReference>
<evidence type="ECO:0000313" key="1">
    <source>
        <dbReference type="EMBL" id="PNX54539.1"/>
    </source>
</evidence>
<dbReference type="AlphaFoldDB" id="A0A2K3JKI0"/>
<sequence length="143" mass="16528">MEMETTNQNLETDTFKMQQQRRRGQLVVNGYFVYTRRKRIEHDSDNEKAKRLKTDENEQVKVKIGEEVKNDVVLWTSKRQRRPSFKLQVESEDDGSADKVAARVVNTKKSVASFSEKLLSVKELFDTGLLDGVPVVYVGCKKE</sequence>